<evidence type="ECO:0000313" key="2">
    <source>
        <dbReference type="Proteomes" id="UP000000343"/>
    </source>
</evidence>
<dbReference type="KEGG" id="acm:AciX9_1573"/>
<dbReference type="PaxDb" id="1198114-AciX9_1573"/>
<protein>
    <submittedName>
        <fullName evidence="1">Uncharacterized protein</fullName>
    </submittedName>
</protein>
<dbReference type="AlphaFoldDB" id="E8WXL0"/>
<reference evidence="2" key="1">
    <citation type="submission" date="2011-01" db="EMBL/GenBank/DDBJ databases">
        <title>Complete sequence of chromosome of Acidobacterium sp. MP5ACTX9.</title>
        <authorList>
            <consortium name="US DOE Joint Genome Institute"/>
            <person name="Lucas S."/>
            <person name="Copeland A."/>
            <person name="Lapidus A."/>
            <person name="Cheng J.-F."/>
            <person name="Goodwin L."/>
            <person name="Pitluck S."/>
            <person name="Teshima H."/>
            <person name="Detter J.C."/>
            <person name="Han C."/>
            <person name="Tapia R."/>
            <person name="Land M."/>
            <person name="Hauser L."/>
            <person name="Kyrpides N."/>
            <person name="Ivanova N."/>
            <person name="Ovchinnikova G."/>
            <person name="Pagani I."/>
            <person name="Rawat S.R."/>
            <person name="Mannisto M."/>
            <person name="Haggblom M.M."/>
            <person name="Woyke T."/>
        </authorList>
    </citation>
    <scope>NUCLEOTIDE SEQUENCE [LARGE SCALE GENOMIC DNA]</scope>
    <source>
        <strain evidence="2">MP5ACTX9</strain>
    </source>
</reference>
<gene>
    <name evidence="1" type="ordered locus">AciX9_1573</name>
</gene>
<proteinExistence type="predicted"/>
<name>E8WXL0_GRATM</name>
<dbReference type="Proteomes" id="UP000000343">
    <property type="component" value="Chromosome"/>
</dbReference>
<dbReference type="STRING" id="1198114.AciX9_1573"/>
<dbReference type="EMBL" id="CP002480">
    <property type="protein sequence ID" value="ADW68626.1"/>
    <property type="molecule type" value="Genomic_DNA"/>
</dbReference>
<evidence type="ECO:0000313" key="1">
    <source>
        <dbReference type="EMBL" id="ADW68626.1"/>
    </source>
</evidence>
<keyword evidence="2" id="KW-1185">Reference proteome</keyword>
<sequence length="35" mass="3777">MVIVMMTAVVVVLSAGRDNGTGKHNQTKYSEQKIA</sequence>
<accession>E8WXL0</accession>
<organism evidence="2">
    <name type="scientific">Granulicella tundricola (strain ATCC BAA-1859 / DSM 23138 / MP5ACTX9)</name>
    <dbReference type="NCBI Taxonomy" id="1198114"/>
    <lineage>
        <taxon>Bacteria</taxon>
        <taxon>Pseudomonadati</taxon>
        <taxon>Acidobacteriota</taxon>
        <taxon>Terriglobia</taxon>
        <taxon>Terriglobales</taxon>
        <taxon>Acidobacteriaceae</taxon>
        <taxon>Granulicella</taxon>
    </lineage>
</organism>
<dbReference type="HOGENOM" id="CLU_3365237_0_0_0"/>